<feature type="transmembrane region" description="Helical" evidence="7">
    <location>
        <begin position="194"/>
        <end position="216"/>
    </location>
</feature>
<evidence type="ECO:0000256" key="7">
    <source>
        <dbReference type="SAM" id="Phobius"/>
    </source>
</evidence>
<keyword evidence="3 7" id="KW-1133">Transmembrane helix</keyword>
<comment type="similarity">
    <text evidence="5">Belongs to the SAT4 family.</text>
</comment>
<feature type="region of interest" description="Disordered" evidence="6">
    <location>
        <begin position="307"/>
        <end position="348"/>
    </location>
</feature>
<feature type="compositionally biased region" description="Polar residues" evidence="6">
    <location>
        <begin position="430"/>
        <end position="440"/>
    </location>
</feature>
<evidence type="ECO:0000256" key="6">
    <source>
        <dbReference type="SAM" id="MobiDB-lite"/>
    </source>
</evidence>
<proteinExistence type="inferred from homology"/>
<evidence type="ECO:0000313" key="10">
    <source>
        <dbReference type="Proteomes" id="UP001583172"/>
    </source>
</evidence>
<feature type="transmembrane region" description="Helical" evidence="7">
    <location>
        <begin position="39"/>
        <end position="60"/>
    </location>
</feature>
<evidence type="ECO:0000259" key="8">
    <source>
        <dbReference type="Pfam" id="PF20684"/>
    </source>
</evidence>
<comment type="subcellular location">
    <subcellularLocation>
        <location evidence="1">Membrane</location>
        <topology evidence="1">Multi-pass membrane protein</topology>
    </subcellularLocation>
</comment>
<dbReference type="PANTHER" id="PTHR33048">
    <property type="entry name" value="PTH11-LIKE INTEGRAL MEMBRANE PROTEIN (AFU_ORTHOLOGUE AFUA_5G11245)"/>
    <property type="match status" value="1"/>
</dbReference>
<feature type="region of interest" description="Disordered" evidence="6">
    <location>
        <begin position="393"/>
        <end position="469"/>
    </location>
</feature>
<protein>
    <recommendedName>
        <fullName evidence="8">Rhodopsin domain-containing protein</fullName>
    </recommendedName>
</protein>
<dbReference type="Pfam" id="PF20684">
    <property type="entry name" value="Fung_rhodopsin"/>
    <property type="match status" value="1"/>
</dbReference>
<feature type="compositionally biased region" description="Basic and acidic residues" evidence="6">
    <location>
        <begin position="399"/>
        <end position="409"/>
    </location>
</feature>
<evidence type="ECO:0000256" key="3">
    <source>
        <dbReference type="ARBA" id="ARBA00022989"/>
    </source>
</evidence>
<dbReference type="InterPro" id="IPR049326">
    <property type="entry name" value="Rhodopsin_dom_fungi"/>
</dbReference>
<accession>A0ABR3VMR1</accession>
<dbReference type="EMBL" id="JAZGSY010000022">
    <property type="protein sequence ID" value="KAL1843194.1"/>
    <property type="molecule type" value="Genomic_DNA"/>
</dbReference>
<feature type="transmembrane region" description="Helical" evidence="7">
    <location>
        <begin position="72"/>
        <end position="95"/>
    </location>
</feature>
<evidence type="ECO:0000256" key="2">
    <source>
        <dbReference type="ARBA" id="ARBA00022692"/>
    </source>
</evidence>
<organism evidence="9 10">
    <name type="scientific">Humicola insolens</name>
    <name type="common">Soft-rot fungus</name>
    <dbReference type="NCBI Taxonomy" id="85995"/>
    <lineage>
        <taxon>Eukaryota</taxon>
        <taxon>Fungi</taxon>
        <taxon>Dikarya</taxon>
        <taxon>Ascomycota</taxon>
        <taxon>Pezizomycotina</taxon>
        <taxon>Sordariomycetes</taxon>
        <taxon>Sordariomycetidae</taxon>
        <taxon>Sordariales</taxon>
        <taxon>Chaetomiaceae</taxon>
        <taxon>Mycothermus</taxon>
    </lineage>
</organism>
<evidence type="ECO:0000256" key="1">
    <source>
        <dbReference type="ARBA" id="ARBA00004141"/>
    </source>
</evidence>
<evidence type="ECO:0000256" key="5">
    <source>
        <dbReference type="ARBA" id="ARBA00038359"/>
    </source>
</evidence>
<gene>
    <name evidence="9" type="ORF">VTJ49DRAFT_2745</name>
</gene>
<dbReference type="InterPro" id="IPR052337">
    <property type="entry name" value="SAT4-like"/>
</dbReference>
<dbReference type="Proteomes" id="UP001583172">
    <property type="component" value="Unassembled WGS sequence"/>
</dbReference>
<sequence length="469" mass="50722">MTSETAGGGREPKASPPADMPGGPLSVADLDHGDLGPNILAAAAITWTIALVFVLLRFYTRLRLVRGLGLTDWTLLLSLLAAGGHCVTLVIQVNHGMGKHVWDVDPNNFLVMMQAWWFALLTYVLTLSLTKVSICLLYLTIFTFEWAQRASWVVLFIVVASNLTAFVSTLTYCLPLEAAWNPAVEPWFCHSDEMWWANAALAIVTDFLIFILPMPFLAPLKLPRRQKVIVVGVFAIGFFVCIVSLIRLAILIRVKQTIDPDFTYSPTTLTYWTLIEFHTAIVVACTMTLKPLVAKFFPNLIEPRGSDGNGPAGAGGDSKDDGSGSIGSDPPLTIGSRPSRPLQARDGHDERQLGMEEVMYGDEESGLAQGGVNGNERVRGYSGFDFDFSGGNRNSHAIARNDDRNRRLEVGGNGDGTNGKTGFGPGLMPSTENNITSSSIAPPWPAVGDGASERTDPDLGRVATVRSIG</sequence>
<keyword evidence="10" id="KW-1185">Reference proteome</keyword>
<feature type="transmembrane region" description="Helical" evidence="7">
    <location>
        <begin position="115"/>
        <end position="140"/>
    </location>
</feature>
<evidence type="ECO:0000313" key="9">
    <source>
        <dbReference type="EMBL" id="KAL1843194.1"/>
    </source>
</evidence>
<name>A0ABR3VMR1_HUMIN</name>
<feature type="domain" description="Rhodopsin" evidence="8">
    <location>
        <begin position="56"/>
        <end position="294"/>
    </location>
</feature>
<comment type="caution">
    <text evidence="9">The sequence shown here is derived from an EMBL/GenBank/DDBJ whole genome shotgun (WGS) entry which is preliminary data.</text>
</comment>
<feature type="transmembrane region" description="Helical" evidence="7">
    <location>
        <begin position="228"/>
        <end position="250"/>
    </location>
</feature>
<dbReference type="PANTHER" id="PTHR33048:SF47">
    <property type="entry name" value="INTEGRAL MEMBRANE PROTEIN-RELATED"/>
    <property type="match status" value="1"/>
</dbReference>
<evidence type="ECO:0000256" key="4">
    <source>
        <dbReference type="ARBA" id="ARBA00023136"/>
    </source>
</evidence>
<feature type="compositionally biased region" description="Gly residues" evidence="6">
    <location>
        <begin position="411"/>
        <end position="425"/>
    </location>
</feature>
<feature type="compositionally biased region" description="Gly residues" evidence="6">
    <location>
        <begin position="307"/>
        <end position="316"/>
    </location>
</feature>
<reference evidence="9 10" key="1">
    <citation type="journal article" date="2024" name="Commun. Biol.">
        <title>Comparative genomic analysis of thermophilic fungi reveals convergent evolutionary adaptations and gene losses.</title>
        <authorList>
            <person name="Steindorff A.S."/>
            <person name="Aguilar-Pontes M.V."/>
            <person name="Robinson A.J."/>
            <person name="Andreopoulos B."/>
            <person name="LaButti K."/>
            <person name="Kuo A."/>
            <person name="Mondo S."/>
            <person name="Riley R."/>
            <person name="Otillar R."/>
            <person name="Haridas S."/>
            <person name="Lipzen A."/>
            <person name="Grimwood J."/>
            <person name="Schmutz J."/>
            <person name="Clum A."/>
            <person name="Reid I.D."/>
            <person name="Moisan M.C."/>
            <person name="Butler G."/>
            <person name="Nguyen T.T.M."/>
            <person name="Dewar K."/>
            <person name="Conant G."/>
            <person name="Drula E."/>
            <person name="Henrissat B."/>
            <person name="Hansel C."/>
            <person name="Singer S."/>
            <person name="Hutchinson M.I."/>
            <person name="de Vries R.P."/>
            <person name="Natvig D.O."/>
            <person name="Powell A.J."/>
            <person name="Tsang A."/>
            <person name="Grigoriev I.V."/>
        </authorList>
    </citation>
    <scope>NUCLEOTIDE SEQUENCE [LARGE SCALE GENOMIC DNA]</scope>
    <source>
        <strain evidence="9 10">CBS 620.91</strain>
    </source>
</reference>
<keyword evidence="4 7" id="KW-0472">Membrane</keyword>
<keyword evidence="2 7" id="KW-0812">Transmembrane</keyword>
<feature type="transmembrane region" description="Helical" evidence="7">
    <location>
        <begin position="152"/>
        <end position="174"/>
    </location>
</feature>
<feature type="region of interest" description="Disordered" evidence="6">
    <location>
        <begin position="1"/>
        <end position="22"/>
    </location>
</feature>